<evidence type="ECO:0000313" key="3">
    <source>
        <dbReference type="Proteomes" id="UP000525336"/>
    </source>
</evidence>
<accession>A0A7Y3YM48</accession>
<gene>
    <name evidence="2" type="ORF">F0245_06605</name>
</gene>
<proteinExistence type="predicted"/>
<feature type="signal peptide" evidence="1">
    <location>
        <begin position="1"/>
        <end position="24"/>
    </location>
</feature>
<name>A0A7Y3YM48_9VIBR</name>
<evidence type="ECO:0000256" key="1">
    <source>
        <dbReference type="SAM" id="SignalP"/>
    </source>
</evidence>
<keyword evidence="1" id="KW-0732">Signal</keyword>
<feature type="chain" id="PRO_5031356692" description="Outer membrane protein beta-barrel domain-containing protein" evidence="1">
    <location>
        <begin position="25"/>
        <end position="166"/>
    </location>
</feature>
<comment type="caution">
    <text evidence="2">The sequence shown here is derived from an EMBL/GenBank/DDBJ whole genome shotgun (WGS) entry which is preliminary data.</text>
</comment>
<evidence type="ECO:0008006" key="4">
    <source>
        <dbReference type="Google" id="ProtNLM"/>
    </source>
</evidence>
<dbReference type="Proteomes" id="UP000525336">
    <property type="component" value="Unassembled WGS sequence"/>
</dbReference>
<protein>
    <recommendedName>
        <fullName evidence="4">Outer membrane protein beta-barrel domain-containing protein</fullName>
    </recommendedName>
</protein>
<dbReference type="EMBL" id="VTXW01000004">
    <property type="protein sequence ID" value="NOH33046.1"/>
    <property type="molecule type" value="Genomic_DNA"/>
</dbReference>
<sequence>MTIKTLPLTVLASLLLFSTSHVNAFEQTQEETAVTFGLSAERGWRDWSASYVKYRGPGTVGYGVEFTRSAYNEDDGAYEYKQRDNEYQFHAPIGITDNLYITPGYGIKRTHTDITFEGHELSDSATKQVGGLDATYITDTGFVVTAGFDKAEGDDLEFSIGAGIAW</sequence>
<reference evidence="2 3" key="1">
    <citation type="submission" date="2019-09" db="EMBL/GenBank/DDBJ databases">
        <title>Draft genome sequencing and comparative genomics of hatchery-associated Vibrios.</title>
        <authorList>
            <person name="Kehlet-Delgado H."/>
            <person name="Mueller R.S."/>
        </authorList>
    </citation>
    <scope>NUCLEOTIDE SEQUENCE [LARGE SCALE GENOMIC DNA]</scope>
    <source>
        <strain evidence="2 3">00-90-10</strain>
    </source>
</reference>
<dbReference type="RefSeq" id="WP_171367176.1">
    <property type="nucleotide sequence ID" value="NZ_VTXW01000004.1"/>
</dbReference>
<dbReference type="AlphaFoldDB" id="A0A7Y3YM48"/>
<evidence type="ECO:0000313" key="2">
    <source>
        <dbReference type="EMBL" id="NOH33046.1"/>
    </source>
</evidence>
<organism evidence="2 3">
    <name type="scientific">Vibrio chagasii</name>
    <dbReference type="NCBI Taxonomy" id="170679"/>
    <lineage>
        <taxon>Bacteria</taxon>
        <taxon>Pseudomonadati</taxon>
        <taxon>Pseudomonadota</taxon>
        <taxon>Gammaproteobacteria</taxon>
        <taxon>Vibrionales</taxon>
        <taxon>Vibrionaceae</taxon>
        <taxon>Vibrio</taxon>
    </lineage>
</organism>